<name>A0A432ZI73_9GAMM</name>
<evidence type="ECO:0000313" key="7">
    <source>
        <dbReference type="Proteomes" id="UP000287908"/>
    </source>
</evidence>
<organism evidence="6 7">
    <name type="scientific">Idiomarina seosinensis</name>
    <dbReference type="NCBI Taxonomy" id="281739"/>
    <lineage>
        <taxon>Bacteria</taxon>
        <taxon>Pseudomonadati</taxon>
        <taxon>Pseudomonadota</taxon>
        <taxon>Gammaproteobacteria</taxon>
        <taxon>Alteromonadales</taxon>
        <taxon>Idiomarinaceae</taxon>
        <taxon>Idiomarina</taxon>
    </lineage>
</organism>
<evidence type="ECO:0000256" key="2">
    <source>
        <dbReference type="ARBA" id="ARBA00023276"/>
    </source>
</evidence>
<gene>
    <name evidence="6" type="ORF">CWI81_04000</name>
</gene>
<proteinExistence type="predicted"/>
<dbReference type="InterPro" id="IPR015943">
    <property type="entry name" value="WD40/YVTN_repeat-like_dom_sf"/>
</dbReference>
<evidence type="ECO:0000259" key="5">
    <source>
        <dbReference type="Pfam" id="PF14870"/>
    </source>
</evidence>
<dbReference type="InterPro" id="IPR028203">
    <property type="entry name" value="PSII_CF48-like_dom"/>
</dbReference>
<keyword evidence="3" id="KW-0175">Coiled coil</keyword>
<dbReference type="EMBL" id="PIQF01000001">
    <property type="protein sequence ID" value="RUO77648.1"/>
    <property type="molecule type" value="Genomic_DNA"/>
</dbReference>
<keyword evidence="2" id="KW-0604">Photosystem II</keyword>
<reference evidence="6 7" key="1">
    <citation type="journal article" date="2011" name="Front. Microbiol.">
        <title>Genomic signatures of strain selection and enhancement in Bacillus atrophaeus var. globigii, a historical biowarfare simulant.</title>
        <authorList>
            <person name="Gibbons H.S."/>
            <person name="Broomall S.M."/>
            <person name="McNew L.A."/>
            <person name="Daligault H."/>
            <person name="Chapman C."/>
            <person name="Bruce D."/>
            <person name="Karavis M."/>
            <person name="Krepps M."/>
            <person name="McGregor P.A."/>
            <person name="Hong C."/>
            <person name="Park K.H."/>
            <person name="Akmal A."/>
            <person name="Feldman A."/>
            <person name="Lin J.S."/>
            <person name="Chang W.E."/>
            <person name="Higgs B.W."/>
            <person name="Demirev P."/>
            <person name="Lindquist J."/>
            <person name="Liem A."/>
            <person name="Fochler E."/>
            <person name="Read T.D."/>
            <person name="Tapia R."/>
            <person name="Johnson S."/>
            <person name="Bishop-Lilly K.A."/>
            <person name="Detter C."/>
            <person name="Han C."/>
            <person name="Sozhamannan S."/>
            <person name="Rosenzweig C.N."/>
            <person name="Skowronski E.W."/>
        </authorList>
    </citation>
    <scope>NUCLEOTIDE SEQUENCE [LARGE SCALE GENOMIC DNA]</scope>
    <source>
        <strain evidence="6 7">CL-SP19</strain>
    </source>
</reference>
<keyword evidence="4" id="KW-0732">Signal</keyword>
<sequence length="395" mass="43098">MRLSPTHVGLLLTGLLSMNAIAQEGSTDTGSAAEYDVIEAPAITAKVEKIKQSALIEIAAAGDKLVAVGAHGNIIHRESDGNTWQQASVPTSVLLTSVQFFNEQIGWATGHHGVLLKTKDGGKSWQRVLDGFRLLDLEIAFYKQQVSELEQQLETAEDAEVGDLEWDLDTAKFQLETVQQAKQESGPTKPFLDIVAINKQTAIAVGAYNTIVRTDDGGQNWQLLNDRLDNPNGFHLNAITASQQQLYIAGEAGTAYRSKDSGNSWEAVAPPYQGSFFGAHFDNQDRLWVYGLRGNLFYSNDLGDSYQQVDSAVDVNLSAGFSDRDGHQWLVGNSGVIVELDTELNATEHRHPSSSVLTDIIPLQNEKIVIGRSGLMYWPARMSKEEAVITAQGAQ</sequence>
<comment type="caution">
    <text evidence="6">The sequence shown here is derived from an EMBL/GenBank/DDBJ whole genome shotgun (WGS) entry which is preliminary data.</text>
</comment>
<protein>
    <recommendedName>
        <fullName evidence="5">Photosynthesis system II assembly factor Ycf48/Hcf136-like domain-containing protein</fullName>
    </recommendedName>
</protein>
<feature type="domain" description="Photosynthesis system II assembly factor Ycf48/Hcf136-like" evidence="5">
    <location>
        <begin position="68"/>
        <end position="128"/>
    </location>
</feature>
<dbReference type="Gene3D" id="2.130.10.10">
    <property type="entry name" value="YVTN repeat-like/Quinoprotein amine dehydrogenase"/>
    <property type="match status" value="2"/>
</dbReference>
<dbReference type="GO" id="GO:0009523">
    <property type="term" value="C:photosystem II"/>
    <property type="evidence" value="ECO:0007669"/>
    <property type="project" value="UniProtKB-KW"/>
</dbReference>
<evidence type="ECO:0000256" key="3">
    <source>
        <dbReference type="SAM" id="Coils"/>
    </source>
</evidence>
<dbReference type="SUPFAM" id="SSF110296">
    <property type="entry name" value="Oligoxyloglucan reducing end-specific cellobiohydrolase"/>
    <property type="match status" value="1"/>
</dbReference>
<feature type="coiled-coil region" evidence="3">
    <location>
        <begin position="132"/>
        <end position="159"/>
    </location>
</feature>
<dbReference type="PANTHER" id="PTHR47199">
    <property type="entry name" value="PHOTOSYSTEM II STABILITY/ASSEMBLY FACTOR HCF136, CHLOROPLASTIC"/>
    <property type="match status" value="1"/>
</dbReference>
<dbReference type="AlphaFoldDB" id="A0A432ZI73"/>
<evidence type="ECO:0000256" key="4">
    <source>
        <dbReference type="SAM" id="SignalP"/>
    </source>
</evidence>
<dbReference type="PANTHER" id="PTHR47199:SF2">
    <property type="entry name" value="PHOTOSYSTEM II STABILITY_ASSEMBLY FACTOR HCF136, CHLOROPLASTIC"/>
    <property type="match status" value="1"/>
</dbReference>
<feature type="domain" description="Photosynthesis system II assembly factor Ycf48/Hcf136-like" evidence="5">
    <location>
        <begin position="189"/>
        <end position="268"/>
    </location>
</feature>
<dbReference type="Pfam" id="PF14870">
    <property type="entry name" value="PSII_BNR"/>
    <property type="match status" value="2"/>
</dbReference>
<dbReference type="RefSeq" id="WP_126783920.1">
    <property type="nucleotide sequence ID" value="NZ_PIQF01000001.1"/>
</dbReference>
<feature type="signal peptide" evidence="4">
    <location>
        <begin position="1"/>
        <end position="22"/>
    </location>
</feature>
<feature type="chain" id="PRO_5019063812" description="Photosynthesis system II assembly factor Ycf48/Hcf136-like domain-containing protein" evidence="4">
    <location>
        <begin position="23"/>
        <end position="395"/>
    </location>
</feature>
<evidence type="ECO:0000256" key="1">
    <source>
        <dbReference type="ARBA" id="ARBA00022531"/>
    </source>
</evidence>
<keyword evidence="7" id="KW-1185">Reference proteome</keyword>
<dbReference type="Proteomes" id="UP000287908">
    <property type="component" value="Unassembled WGS sequence"/>
</dbReference>
<accession>A0A432ZI73</accession>
<evidence type="ECO:0000313" key="6">
    <source>
        <dbReference type="EMBL" id="RUO77648.1"/>
    </source>
</evidence>
<keyword evidence="1" id="KW-0602">Photosynthesis</keyword>
<dbReference type="OrthoDB" id="9813892at2"/>
<dbReference type="GO" id="GO:0015979">
    <property type="term" value="P:photosynthesis"/>
    <property type="evidence" value="ECO:0007669"/>
    <property type="project" value="UniProtKB-KW"/>
</dbReference>